<evidence type="ECO:0000313" key="3">
    <source>
        <dbReference type="Proteomes" id="UP000789405"/>
    </source>
</evidence>
<name>A0A9N8WIK9_9GLOM</name>
<gene>
    <name evidence="2" type="ORF">DERYTH_LOCUS2151</name>
</gene>
<proteinExistence type="predicted"/>
<dbReference type="Proteomes" id="UP000789405">
    <property type="component" value="Unassembled WGS sequence"/>
</dbReference>
<dbReference type="EMBL" id="CAJVPY010000655">
    <property type="protein sequence ID" value="CAG8485670.1"/>
    <property type="molecule type" value="Genomic_DNA"/>
</dbReference>
<evidence type="ECO:0000313" key="2">
    <source>
        <dbReference type="EMBL" id="CAG8485670.1"/>
    </source>
</evidence>
<reference evidence="2" key="1">
    <citation type="submission" date="2021-06" db="EMBL/GenBank/DDBJ databases">
        <authorList>
            <person name="Kallberg Y."/>
            <person name="Tangrot J."/>
            <person name="Rosling A."/>
        </authorList>
    </citation>
    <scope>NUCLEOTIDE SEQUENCE</scope>
    <source>
        <strain evidence="2">MA453B</strain>
    </source>
</reference>
<keyword evidence="3" id="KW-1185">Reference proteome</keyword>
<sequence>MVCRGKEYVGENGKNGNLKKRACRGENGMSVCRYVKEKDRRGKGNVKKRGMSRRGYVGEKDMSGKRVCWRKWNVGKNGMSVKMECRYVGEKDMSKKRIRREKEMLRKGKLKESDNFEKFRNKD</sequence>
<comment type="caution">
    <text evidence="2">The sequence shown here is derived from an EMBL/GenBank/DDBJ whole genome shotgun (WGS) entry which is preliminary data.</text>
</comment>
<evidence type="ECO:0000256" key="1">
    <source>
        <dbReference type="SAM" id="MobiDB-lite"/>
    </source>
</evidence>
<accession>A0A9N8WIK9</accession>
<organism evidence="2 3">
    <name type="scientific">Dentiscutata erythropus</name>
    <dbReference type="NCBI Taxonomy" id="1348616"/>
    <lineage>
        <taxon>Eukaryota</taxon>
        <taxon>Fungi</taxon>
        <taxon>Fungi incertae sedis</taxon>
        <taxon>Mucoromycota</taxon>
        <taxon>Glomeromycotina</taxon>
        <taxon>Glomeromycetes</taxon>
        <taxon>Diversisporales</taxon>
        <taxon>Gigasporaceae</taxon>
        <taxon>Dentiscutata</taxon>
    </lineage>
</organism>
<dbReference type="AlphaFoldDB" id="A0A9N8WIK9"/>
<protein>
    <submittedName>
        <fullName evidence="2">10938_t:CDS:1</fullName>
    </submittedName>
</protein>
<feature type="region of interest" description="Disordered" evidence="1">
    <location>
        <begin position="98"/>
        <end position="123"/>
    </location>
</feature>